<dbReference type="Pfam" id="PF13599">
    <property type="entry name" value="Pentapeptide_4"/>
    <property type="match status" value="1"/>
</dbReference>
<name>A0A7W6C7G0_9HYPH</name>
<accession>A0A7W6C7G0</accession>
<sequence length="247" mass="26609">MNMLADRPHALRKPGLVCGAFLTMLAVVTLFAAESQAASCRADASAQIDWSGCNKRLLMLGGSVFDGADLQGTDFTFTDLRGSSFNKANLRKAKLIRSSLASSQLQESNLAKVEAYRGDFSDANAENAKFNNAEMQRATFENAKLVGADFTKAELGRADFEGATLTGTKFTMANLSRARFTGASFTGPIDFEDAFLLLTRIEGLDLSKATGLDQRQIDIACGDAKTKLPEGLTTPAEWPCPEDPEED</sequence>
<feature type="region of interest" description="Disordered" evidence="1">
    <location>
        <begin position="228"/>
        <end position="247"/>
    </location>
</feature>
<dbReference type="Pfam" id="PF00805">
    <property type="entry name" value="Pentapeptide"/>
    <property type="match status" value="1"/>
</dbReference>
<dbReference type="PANTHER" id="PTHR14136">
    <property type="entry name" value="BTB_POZ DOMAIN-CONTAINING PROTEIN KCTD9"/>
    <property type="match status" value="1"/>
</dbReference>
<proteinExistence type="predicted"/>
<evidence type="ECO:0000256" key="1">
    <source>
        <dbReference type="SAM" id="MobiDB-lite"/>
    </source>
</evidence>
<dbReference type="PANTHER" id="PTHR14136:SF17">
    <property type="entry name" value="BTB_POZ DOMAIN-CONTAINING PROTEIN KCTD9"/>
    <property type="match status" value="1"/>
</dbReference>
<organism evidence="2 3">
    <name type="scientific">Rhizobium skierniewicense</name>
    <dbReference type="NCBI Taxonomy" id="984260"/>
    <lineage>
        <taxon>Bacteria</taxon>
        <taxon>Pseudomonadati</taxon>
        <taxon>Pseudomonadota</taxon>
        <taxon>Alphaproteobacteria</taxon>
        <taxon>Hyphomicrobiales</taxon>
        <taxon>Rhizobiaceae</taxon>
        <taxon>Rhizobium/Agrobacterium group</taxon>
        <taxon>Rhizobium</taxon>
    </lineage>
</organism>
<dbReference type="Gene3D" id="2.160.20.80">
    <property type="entry name" value="E3 ubiquitin-protein ligase SopA"/>
    <property type="match status" value="1"/>
</dbReference>
<gene>
    <name evidence="2" type="ORF">GGQ73_003106</name>
</gene>
<dbReference type="InterPro" id="IPR051082">
    <property type="entry name" value="Pentapeptide-BTB/POZ_domain"/>
</dbReference>
<dbReference type="Proteomes" id="UP000565286">
    <property type="component" value="Unassembled WGS sequence"/>
</dbReference>
<dbReference type="AlphaFoldDB" id="A0A7W6C7G0"/>
<dbReference type="EMBL" id="JACIDV010000009">
    <property type="protein sequence ID" value="MBB3947140.1"/>
    <property type="molecule type" value="Genomic_DNA"/>
</dbReference>
<reference evidence="2 3" key="1">
    <citation type="submission" date="2020-08" db="EMBL/GenBank/DDBJ databases">
        <title>Genomic Encyclopedia of Type Strains, Phase IV (KMG-IV): sequencing the most valuable type-strain genomes for metagenomic binning, comparative biology and taxonomic classification.</title>
        <authorList>
            <person name="Goeker M."/>
        </authorList>
    </citation>
    <scope>NUCLEOTIDE SEQUENCE [LARGE SCALE GENOMIC DNA]</scope>
    <source>
        <strain evidence="2 3">DSM 26438</strain>
    </source>
</reference>
<keyword evidence="3" id="KW-1185">Reference proteome</keyword>
<evidence type="ECO:0000313" key="2">
    <source>
        <dbReference type="EMBL" id="MBB3947140.1"/>
    </source>
</evidence>
<comment type="caution">
    <text evidence="2">The sequence shown here is derived from an EMBL/GenBank/DDBJ whole genome shotgun (WGS) entry which is preliminary data.</text>
</comment>
<evidence type="ECO:0000313" key="3">
    <source>
        <dbReference type="Proteomes" id="UP000565286"/>
    </source>
</evidence>
<dbReference type="SUPFAM" id="SSF141571">
    <property type="entry name" value="Pentapeptide repeat-like"/>
    <property type="match status" value="1"/>
</dbReference>
<protein>
    <submittedName>
        <fullName evidence="2">Uncharacterized protein YjbI with pentapeptide repeats</fullName>
    </submittedName>
</protein>
<dbReference type="InterPro" id="IPR001646">
    <property type="entry name" value="5peptide_repeat"/>
</dbReference>